<feature type="binding site" evidence="8">
    <location>
        <position position="395"/>
    </location>
    <ligand>
        <name>substrate</name>
    </ligand>
</feature>
<comment type="similarity">
    <text evidence="1 8">Belongs to the ArgJ family.</text>
</comment>
<keyword evidence="3 8" id="KW-0055">Arginine biosynthesis</keyword>
<dbReference type="FunFam" id="3.10.20.340:FF:000001">
    <property type="entry name" value="Arginine biosynthesis bifunctional protein ArgJ, chloroplastic"/>
    <property type="match status" value="1"/>
</dbReference>
<comment type="pathway">
    <text evidence="8">Amino-acid biosynthesis; L-arginine biosynthesis; L-ornithine and N-acetyl-L-glutamate from L-glutamate and N(2)-acetyl-L-ornithine (cyclic): step 1/1.</text>
</comment>
<feature type="chain" id="PRO_5023410125" description="Arginine biosynthesis bifunctional protein ArgJ beta chain" evidence="8">
    <location>
        <begin position="189"/>
        <end position="400"/>
    </location>
</feature>
<comment type="pathway">
    <text evidence="8">Amino-acid biosynthesis; L-arginine biosynthesis; N(2)-acetyl-L-ornithine from L-glutamate: step 1/4.</text>
</comment>
<evidence type="ECO:0000256" key="5">
    <source>
        <dbReference type="ARBA" id="ARBA00022679"/>
    </source>
</evidence>
<keyword evidence="4 8" id="KW-0028">Amino-acid biosynthesis</keyword>
<feature type="binding site" evidence="8">
    <location>
        <position position="152"/>
    </location>
    <ligand>
        <name>substrate</name>
    </ligand>
</feature>
<dbReference type="InterPro" id="IPR016117">
    <property type="entry name" value="ArgJ-like_dom_sf"/>
</dbReference>
<feature type="binding site" evidence="8">
    <location>
        <position position="189"/>
    </location>
    <ligand>
        <name>substrate</name>
    </ligand>
</feature>
<proteinExistence type="inferred from homology"/>
<dbReference type="UniPathway" id="UPA00068">
    <property type="reaction ID" value="UER00106"/>
</dbReference>
<keyword evidence="7 8" id="KW-0012">Acyltransferase</keyword>
<dbReference type="Gene3D" id="3.60.70.12">
    <property type="entry name" value="L-amino peptidase D-ALA esterase/amidase"/>
    <property type="match status" value="1"/>
</dbReference>
<feature type="binding site" evidence="8">
    <location>
        <position position="178"/>
    </location>
    <ligand>
        <name>substrate</name>
    </ligand>
</feature>
<organism evidence="9 10">
    <name type="scientific">Sulfobacillus benefaciens</name>
    <dbReference type="NCBI Taxonomy" id="453960"/>
    <lineage>
        <taxon>Bacteria</taxon>
        <taxon>Bacillati</taxon>
        <taxon>Bacillota</taxon>
        <taxon>Clostridia</taxon>
        <taxon>Eubacteriales</taxon>
        <taxon>Clostridiales Family XVII. Incertae Sedis</taxon>
        <taxon>Sulfobacillus</taxon>
    </lineage>
</organism>
<evidence type="ECO:0000313" key="9">
    <source>
        <dbReference type="EMBL" id="PSR31203.1"/>
    </source>
</evidence>
<protein>
    <recommendedName>
        <fullName evidence="8">Arginine biosynthesis bifunctional protein ArgJ</fullName>
    </recommendedName>
    <domain>
        <recommendedName>
            <fullName evidence="8">Glutamate N-acetyltransferase</fullName>
            <ecNumber evidence="8">2.3.1.35</ecNumber>
        </recommendedName>
        <alternativeName>
            <fullName evidence="8">Ornithine acetyltransferase</fullName>
            <shortName evidence="8">OATase</shortName>
        </alternativeName>
        <alternativeName>
            <fullName evidence="8">Ornithine transacetylase</fullName>
        </alternativeName>
    </domain>
    <domain>
        <recommendedName>
            <fullName evidence="8">Amino-acid acetyltransferase</fullName>
            <ecNumber evidence="8">2.3.1.1</ecNumber>
        </recommendedName>
        <alternativeName>
            <fullName evidence="8">N-acetylglutamate synthase</fullName>
            <shortName evidence="8">AGSase</shortName>
        </alternativeName>
    </domain>
    <component>
        <recommendedName>
            <fullName evidence="8">Arginine biosynthesis bifunctional protein ArgJ alpha chain</fullName>
        </recommendedName>
    </component>
    <component>
        <recommendedName>
            <fullName evidence="8">Arginine biosynthesis bifunctional protein ArgJ beta chain</fullName>
        </recommendedName>
    </component>
</protein>
<evidence type="ECO:0000256" key="4">
    <source>
        <dbReference type="ARBA" id="ARBA00022605"/>
    </source>
</evidence>
<dbReference type="GO" id="GO:0004042">
    <property type="term" value="F:L-glutamate N-acetyltransferase activity"/>
    <property type="evidence" value="ECO:0007669"/>
    <property type="project" value="UniProtKB-UniRule"/>
</dbReference>
<dbReference type="InterPro" id="IPR002813">
    <property type="entry name" value="Arg_biosynth_ArgJ"/>
</dbReference>
<comment type="subcellular location">
    <subcellularLocation>
        <location evidence="8">Cytoplasm</location>
    </subcellularLocation>
</comment>
<feature type="binding site" evidence="8">
    <location>
        <position position="273"/>
    </location>
    <ligand>
        <name>substrate</name>
    </ligand>
</feature>
<comment type="catalytic activity">
    <reaction evidence="8">
        <text>L-glutamate + acetyl-CoA = N-acetyl-L-glutamate + CoA + H(+)</text>
        <dbReference type="Rhea" id="RHEA:24292"/>
        <dbReference type="ChEBI" id="CHEBI:15378"/>
        <dbReference type="ChEBI" id="CHEBI:29985"/>
        <dbReference type="ChEBI" id="CHEBI:44337"/>
        <dbReference type="ChEBI" id="CHEBI:57287"/>
        <dbReference type="ChEBI" id="CHEBI:57288"/>
        <dbReference type="EC" id="2.3.1.1"/>
    </reaction>
</comment>
<keyword evidence="8" id="KW-0963">Cytoplasm</keyword>
<comment type="function">
    <text evidence="8">Catalyzes two activities which are involved in the cyclic version of arginine biosynthesis: the synthesis of N-acetylglutamate from glutamate and acetyl-CoA as the acetyl donor, and of ornithine by transacetylation between N(2)-acetylornithine and glutamate.</text>
</comment>
<reference evidence="9 10" key="1">
    <citation type="journal article" date="2014" name="BMC Genomics">
        <title>Comparison of environmental and isolate Sulfobacillus genomes reveals diverse carbon, sulfur, nitrogen, and hydrogen metabolisms.</title>
        <authorList>
            <person name="Justice N.B."/>
            <person name="Norman A."/>
            <person name="Brown C.T."/>
            <person name="Singh A."/>
            <person name="Thomas B.C."/>
            <person name="Banfield J.F."/>
        </authorList>
    </citation>
    <scope>NUCLEOTIDE SEQUENCE [LARGE SCALE GENOMIC DNA]</scope>
    <source>
        <strain evidence="9">AMDSBA1</strain>
    </source>
</reference>
<dbReference type="Gene3D" id="3.10.20.340">
    <property type="entry name" value="ArgJ beta chain, C-terminal domain"/>
    <property type="match status" value="1"/>
</dbReference>
<evidence type="ECO:0000256" key="1">
    <source>
        <dbReference type="ARBA" id="ARBA00006774"/>
    </source>
</evidence>
<feature type="chain" id="PRO_5023410126" description="Arginine biosynthesis bifunctional protein ArgJ alpha chain" evidence="8">
    <location>
        <begin position="1"/>
        <end position="188"/>
    </location>
</feature>
<dbReference type="NCBIfam" id="NF003802">
    <property type="entry name" value="PRK05388.1"/>
    <property type="match status" value="1"/>
</dbReference>
<feature type="binding site" evidence="8">
    <location>
        <position position="400"/>
    </location>
    <ligand>
        <name>substrate</name>
    </ligand>
</feature>
<comment type="subunit">
    <text evidence="2 8">Heterotetramer of two alpha and two beta chains.</text>
</comment>
<dbReference type="AlphaFoldDB" id="A0A2T2X9L0"/>
<dbReference type="CDD" id="cd02152">
    <property type="entry name" value="OAT"/>
    <property type="match status" value="1"/>
</dbReference>
<dbReference type="EC" id="2.3.1.35" evidence="8"/>
<dbReference type="SUPFAM" id="SSF56266">
    <property type="entry name" value="DmpA/ArgJ-like"/>
    <property type="match status" value="1"/>
</dbReference>
<evidence type="ECO:0000256" key="7">
    <source>
        <dbReference type="ARBA" id="ARBA00023315"/>
    </source>
</evidence>
<dbReference type="EC" id="2.3.1.1" evidence="8"/>
<accession>A0A2T2X9L0</accession>
<evidence type="ECO:0000256" key="8">
    <source>
        <dbReference type="HAMAP-Rule" id="MF_01106"/>
    </source>
</evidence>
<evidence type="ECO:0000256" key="6">
    <source>
        <dbReference type="ARBA" id="ARBA00022813"/>
    </source>
</evidence>
<evidence type="ECO:0000256" key="3">
    <source>
        <dbReference type="ARBA" id="ARBA00022571"/>
    </source>
</evidence>
<dbReference type="GO" id="GO:0005737">
    <property type="term" value="C:cytoplasm"/>
    <property type="evidence" value="ECO:0007669"/>
    <property type="project" value="UniProtKB-SubCell"/>
</dbReference>
<dbReference type="Proteomes" id="UP000242699">
    <property type="component" value="Unassembled WGS sequence"/>
</dbReference>
<comment type="catalytic activity">
    <reaction evidence="8">
        <text>N(2)-acetyl-L-ornithine + L-glutamate = N-acetyl-L-glutamate + L-ornithine</text>
        <dbReference type="Rhea" id="RHEA:15349"/>
        <dbReference type="ChEBI" id="CHEBI:29985"/>
        <dbReference type="ChEBI" id="CHEBI:44337"/>
        <dbReference type="ChEBI" id="CHEBI:46911"/>
        <dbReference type="ChEBI" id="CHEBI:57805"/>
        <dbReference type="EC" id="2.3.1.35"/>
    </reaction>
</comment>
<dbReference type="GO" id="GO:0006526">
    <property type="term" value="P:L-arginine biosynthetic process"/>
    <property type="evidence" value="ECO:0007669"/>
    <property type="project" value="UniProtKB-UniRule"/>
</dbReference>
<evidence type="ECO:0000313" key="10">
    <source>
        <dbReference type="Proteomes" id="UP000242699"/>
    </source>
</evidence>
<dbReference type="InterPro" id="IPR042195">
    <property type="entry name" value="ArgJ_beta_C"/>
</dbReference>
<dbReference type="NCBIfam" id="TIGR00120">
    <property type="entry name" value="ArgJ"/>
    <property type="match status" value="1"/>
</dbReference>
<dbReference type="GO" id="GO:0006592">
    <property type="term" value="P:ornithine biosynthetic process"/>
    <property type="evidence" value="ECO:0007669"/>
    <property type="project" value="TreeGrafter"/>
</dbReference>
<keyword evidence="5 8" id="KW-0808">Transferase</keyword>
<keyword evidence="6 8" id="KW-0068">Autocatalytic cleavage</keyword>
<feature type="active site" description="Nucleophile" evidence="8">
    <location>
        <position position="189"/>
    </location>
</feature>
<dbReference type="GO" id="GO:0004358">
    <property type="term" value="F:L-glutamate N-acetyltransferase activity, acting on acetyl-L-ornithine as donor"/>
    <property type="evidence" value="ECO:0007669"/>
    <property type="project" value="UniProtKB-UniRule"/>
</dbReference>
<evidence type="ECO:0000256" key="2">
    <source>
        <dbReference type="ARBA" id="ARBA00011475"/>
    </source>
</evidence>
<name>A0A2T2X9L0_9FIRM</name>
<dbReference type="PANTHER" id="PTHR23100">
    <property type="entry name" value="ARGININE BIOSYNTHESIS BIFUNCTIONAL PROTEIN ARGJ"/>
    <property type="match status" value="1"/>
</dbReference>
<gene>
    <name evidence="8" type="primary">argJ</name>
    <name evidence="9" type="ORF">C7B43_03280</name>
</gene>
<keyword evidence="8" id="KW-0511">Multifunctional enzyme</keyword>
<dbReference type="HAMAP" id="MF_01106">
    <property type="entry name" value="ArgJ"/>
    <property type="match status" value="1"/>
</dbReference>
<dbReference type="EMBL" id="PXYT01000004">
    <property type="protein sequence ID" value="PSR31203.1"/>
    <property type="molecule type" value="Genomic_DNA"/>
</dbReference>
<dbReference type="PANTHER" id="PTHR23100:SF0">
    <property type="entry name" value="ARGININE BIOSYNTHESIS BIFUNCTIONAL PROTEIN ARGJ, MITOCHONDRIAL"/>
    <property type="match status" value="1"/>
</dbReference>
<comment type="caution">
    <text evidence="9">The sequence shown here is derived from an EMBL/GenBank/DDBJ whole genome shotgun (WGS) entry which is preliminary data.</text>
</comment>
<dbReference type="Pfam" id="PF01960">
    <property type="entry name" value="ArgJ"/>
    <property type="match status" value="1"/>
</dbReference>
<feature type="site" description="Involved in the stabilization of negative charge on the oxyanion by the formation of the oxyanion hole" evidence="8">
    <location>
        <position position="112"/>
    </location>
</feature>
<feature type="site" description="Cleavage; by autolysis" evidence="8">
    <location>
        <begin position="188"/>
        <end position="189"/>
    </location>
</feature>
<sequence>MTWLEGTLNTPAGFKAFAAEADIVPGRPDMALIWSVKPAVVSGLFTTNQVQAWPVLLTRKTVHHGLCQAIVVNAGNANAASGPQGEKDAAWIQEKIARGLSVPPLFVAVASTGVIGVSLPMDKVSVGIDKLLADWKRHSPDDAKGASEAILTTDQVPKVLAAEIDLPEGRVRLGIMAKGSGMIHPNMATMLAFVTTDADLEKPLQDTLLRHAVDRSFHRISVDGDPSTNDTVLMLANGVSHVRIETPEAVSRFQSALTHLLRQAARMIAADGEGATHLISCRVQGAASGKDAAEKARAVVRSNLVKAAVYGQDPNWGRVLAAIGTVGEPFSVDQVTITMGPMVLFQRGIPIDFDEDKASEVMSRHEVVFIVDLGQGSCVEEAWGCDLTERYVEINAHYRT</sequence>
<feature type="site" description="Involved in the stabilization of negative charge on the oxyanion by the formation of the oxyanion hole" evidence="8">
    <location>
        <position position="113"/>
    </location>
</feature>